<evidence type="ECO:0000313" key="1">
    <source>
        <dbReference type="EMBL" id="SDF24981.1"/>
    </source>
</evidence>
<reference evidence="1 2" key="1">
    <citation type="submission" date="2016-10" db="EMBL/GenBank/DDBJ databases">
        <authorList>
            <person name="Varghese N."/>
            <person name="Submissions S."/>
        </authorList>
    </citation>
    <scope>NUCLEOTIDE SEQUENCE [LARGE SCALE GENOMIC DNA]</scope>
    <source>
        <strain evidence="1 2">DSM 18839</strain>
    </source>
</reference>
<comment type="caution">
    <text evidence="1">The sequence shown here is derived from an EMBL/GenBank/DDBJ whole genome shotgun (WGS) entry which is preliminary data.</text>
</comment>
<proteinExistence type="predicted"/>
<dbReference type="InterPro" id="IPR012668">
    <property type="entry name" value="CHP02466"/>
</dbReference>
<protein>
    <submittedName>
        <fullName evidence="1">Uncharacterized protein</fullName>
    </submittedName>
</protein>
<dbReference type="SUPFAM" id="SSF51197">
    <property type="entry name" value="Clavaminate synthase-like"/>
    <property type="match status" value="1"/>
</dbReference>
<dbReference type="EMBL" id="FNBW01000002">
    <property type="protein sequence ID" value="SDF24981.1"/>
    <property type="molecule type" value="Genomic_DNA"/>
</dbReference>
<evidence type="ECO:0000313" key="2">
    <source>
        <dbReference type="Proteomes" id="UP000198615"/>
    </source>
</evidence>
<dbReference type="Proteomes" id="UP000198615">
    <property type="component" value="Unassembled WGS sequence"/>
</dbReference>
<gene>
    <name evidence="1" type="ORF">SAMN05660686_00741</name>
</gene>
<keyword evidence="2" id="KW-1185">Reference proteome</keyword>
<dbReference type="AlphaFoldDB" id="A0A8G2EXK2"/>
<accession>A0A8G2EXK2</accession>
<dbReference type="Pfam" id="PF13759">
    <property type="entry name" value="2OG-FeII_Oxy_5"/>
    <property type="match status" value="1"/>
</dbReference>
<sequence length="232" mass="26051">MATILNCFPLTVYKDRLGLDQAYRRQIGDAVINAYRTGSKAGVSKTSAWTGDRNGREFLHLEPAMAPMFKGVHARMVDYLRALKIDPSKLDLHYTRSWGTVSEPGQSIRRHRHNQSHISVVYYPVKDAGTGNLVFHLPDPLNEFSPGLFEQHSRDMGLITESNILNSEMVDLPVEEDDIVIFPSKTYHGTEPNNTPGTRISIAIDVVITLKDSGGVEYLMPPAEKWRKSQDV</sequence>
<organism evidence="1 2">
    <name type="scientific">Thalassobaculum litoreum DSM 18839</name>
    <dbReference type="NCBI Taxonomy" id="1123362"/>
    <lineage>
        <taxon>Bacteria</taxon>
        <taxon>Pseudomonadati</taxon>
        <taxon>Pseudomonadota</taxon>
        <taxon>Alphaproteobacteria</taxon>
        <taxon>Rhodospirillales</taxon>
        <taxon>Thalassobaculaceae</taxon>
        <taxon>Thalassobaculum</taxon>
    </lineage>
</organism>
<dbReference type="OrthoDB" id="9783136at2"/>
<dbReference type="RefSeq" id="WP_028793932.1">
    <property type="nucleotide sequence ID" value="NZ_FNBW01000002.1"/>
</dbReference>
<name>A0A8G2EXK2_9PROT</name>
<dbReference type="Gene3D" id="2.60.120.620">
    <property type="entry name" value="q2cbj1_9rhob like domain"/>
    <property type="match status" value="1"/>
</dbReference>